<sequence length="321" mass="36128">MTSGNVKGGGNRHTALTHAALMMVKLHSTSGIERRSTSTFTGRSLHRSGGHAADTEPKALVNNSRSYPEKERTRGRAQAAACTVEACTTEGARVLEPPRARASDQDISERVRRVGAIANRTSEEEWLAAAKATKNFDRRFKENGNMMYMRHLVYAAAEASELSLPYNYTHMLYTREDNVFVRPPYTLLELARKLDGGSPRDLAPAAVVVDKFCGWGAYSDKIYFANRRGAEVLFPSTEEEHVRRMARWINRAHRAKRRGDPLQTEEFFKELLDDAGAKVEKIDFHRNDVRYVKEKETGLVAPCIAEAYRRCTSDPAFPECK</sequence>
<evidence type="ECO:0000256" key="1">
    <source>
        <dbReference type="SAM" id="MobiDB-lite"/>
    </source>
</evidence>
<evidence type="ECO:0000313" key="3">
    <source>
        <dbReference type="Proteomes" id="UP001189429"/>
    </source>
</evidence>
<organism evidence="2 3">
    <name type="scientific">Prorocentrum cordatum</name>
    <dbReference type="NCBI Taxonomy" id="2364126"/>
    <lineage>
        <taxon>Eukaryota</taxon>
        <taxon>Sar</taxon>
        <taxon>Alveolata</taxon>
        <taxon>Dinophyceae</taxon>
        <taxon>Prorocentrales</taxon>
        <taxon>Prorocentraceae</taxon>
        <taxon>Prorocentrum</taxon>
    </lineage>
</organism>
<proteinExistence type="predicted"/>
<protein>
    <submittedName>
        <fullName evidence="2">Uncharacterized protein</fullName>
    </submittedName>
</protein>
<gene>
    <name evidence="2" type="ORF">PCOR1329_LOCUS78016</name>
</gene>
<keyword evidence="3" id="KW-1185">Reference proteome</keyword>
<name>A0ABN9XLU7_9DINO</name>
<dbReference type="Proteomes" id="UP001189429">
    <property type="component" value="Unassembled WGS sequence"/>
</dbReference>
<feature type="region of interest" description="Disordered" evidence="1">
    <location>
        <begin position="30"/>
        <end position="76"/>
    </location>
</feature>
<dbReference type="EMBL" id="CAUYUJ010020843">
    <property type="protein sequence ID" value="CAK0900839.1"/>
    <property type="molecule type" value="Genomic_DNA"/>
</dbReference>
<evidence type="ECO:0000313" key="2">
    <source>
        <dbReference type="EMBL" id="CAK0900839.1"/>
    </source>
</evidence>
<comment type="caution">
    <text evidence="2">The sequence shown here is derived from an EMBL/GenBank/DDBJ whole genome shotgun (WGS) entry which is preliminary data.</text>
</comment>
<feature type="compositionally biased region" description="Polar residues" evidence="1">
    <location>
        <begin position="30"/>
        <end position="42"/>
    </location>
</feature>
<reference evidence="2" key="1">
    <citation type="submission" date="2023-10" db="EMBL/GenBank/DDBJ databases">
        <authorList>
            <person name="Chen Y."/>
            <person name="Shah S."/>
            <person name="Dougan E. K."/>
            <person name="Thang M."/>
            <person name="Chan C."/>
        </authorList>
    </citation>
    <scope>NUCLEOTIDE SEQUENCE [LARGE SCALE GENOMIC DNA]</scope>
</reference>
<accession>A0ABN9XLU7</accession>